<dbReference type="PANTHER" id="PTHR19303">
    <property type="entry name" value="TRANSPOSON"/>
    <property type="match status" value="1"/>
</dbReference>
<gene>
    <name evidence="3" type="ORF">ZHD862_LOCUS34620</name>
</gene>
<evidence type="ECO:0000313" key="4">
    <source>
        <dbReference type="Proteomes" id="UP000663864"/>
    </source>
</evidence>
<dbReference type="InterPro" id="IPR004875">
    <property type="entry name" value="DDE_SF_endonuclease_dom"/>
</dbReference>
<evidence type="ECO:0000313" key="3">
    <source>
        <dbReference type="EMBL" id="CAF1436492.1"/>
    </source>
</evidence>
<feature type="domain" description="HTH CENPB-type" evidence="2">
    <location>
        <begin position="100"/>
        <end position="172"/>
    </location>
</feature>
<evidence type="ECO:0000256" key="1">
    <source>
        <dbReference type="ARBA" id="ARBA00023125"/>
    </source>
</evidence>
<dbReference type="InterPro" id="IPR009057">
    <property type="entry name" value="Homeodomain-like_sf"/>
</dbReference>
<dbReference type="PROSITE" id="PS51253">
    <property type="entry name" value="HTH_CENPB"/>
    <property type="match status" value="1"/>
</dbReference>
<dbReference type="PANTHER" id="PTHR19303:SF73">
    <property type="entry name" value="PROTEIN PDC2"/>
    <property type="match status" value="1"/>
</dbReference>
<dbReference type="InterPro" id="IPR006600">
    <property type="entry name" value="HTH_CenpB_DNA-bd_dom"/>
</dbReference>
<dbReference type="GO" id="GO:0005634">
    <property type="term" value="C:nucleus"/>
    <property type="evidence" value="ECO:0007669"/>
    <property type="project" value="TreeGrafter"/>
</dbReference>
<reference evidence="3" key="1">
    <citation type="submission" date="2021-02" db="EMBL/GenBank/DDBJ databases">
        <authorList>
            <person name="Nowell W R."/>
        </authorList>
    </citation>
    <scope>NUCLEOTIDE SEQUENCE</scope>
</reference>
<accession>A0A815NPC2</accession>
<name>A0A815NPC2_9BILA</name>
<dbReference type="SUPFAM" id="SSF46689">
    <property type="entry name" value="Homeodomain-like"/>
    <property type="match status" value="1"/>
</dbReference>
<keyword evidence="1" id="KW-0238">DNA-binding</keyword>
<organism evidence="3 4">
    <name type="scientific">Rotaria sordida</name>
    <dbReference type="NCBI Taxonomy" id="392033"/>
    <lineage>
        <taxon>Eukaryota</taxon>
        <taxon>Metazoa</taxon>
        <taxon>Spiralia</taxon>
        <taxon>Gnathifera</taxon>
        <taxon>Rotifera</taxon>
        <taxon>Eurotatoria</taxon>
        <taxon>Bdelloidea</taxon>
        <taxon>Philodinida</taxon>
        <taxon>Philodinidae</taxon>
        <taxon>Rotaria</taxon>
    </lineage>
</organism>
<dbReference type="InterPro" id="IPR050863">
    <property type="entry name" value="CenT-Element_Derived"/>
</dbReference>
<dbReference type="GO" id="GO:0003677">
    <property type="term" value="F:DNA binding"/>
    <property type="evidence" value="ECO:0007669"/>
    <property type="project" value="UniProtKB-KW"/>
</dbReference>
<dbReference type="Proteomes" id="UP000663864">
    <property type="component" value="Unassembled WGS sequence"/>
</dbReference>
<sequence>RYTCRTTEYRYLSDCNDVSNKNNVFQPCIYPQCPEEQFTCNNYLCIDNFKHLELIKDYDRQFSQRDLATKYKISTGAVCNILKRKQEYLDDFESNQCHEVRRKIKNNLRRKIDEETYSWFVAQRAKNITLSGLTIQEKARQIAAEFSGNVIFKASNGWFEKFKSRHNISYRAICGESASVNPVTTNEWKSRLPLIIDGYDRSNIFNADETSLFFKALPEKSFVLNKEDCKGGKRSKERFTILLCTNWSGDEKLKPLVIVIQPPDQEVIHTFKANYRKSLVKHIIASCSTAQTTSDITITALDAVCWIDSAWKSVTKSTIQNTLTAAGFKQQQIDPLPCIIPPDTTNGASSTSNELLSMDFGMNEETKVLDNLLKHVVTSGSTMNANEFINIDSHAPTFNEWNDDSERLVTFDNIIQSYELDDDEEKINEETPPKLCETIEMVRRLRLFSITQSPQLHQAIIGIESMLTDLYLDSKTSVQSTLDSYFKKT</sequence>
<comment type="caution">
    <text evidence="3">The sequence shown here is derived from an EMBL/GenBank/DDBJ whole genome shotgun (WGS) entry which is preliminary data.</text>
</comment>
<feature type="non-terminal residue" evidence="3">
    <location>
        <position position="1"/>
    </location>
</feature>
<protein>
    <recommendedName>
        <fullName evidence="2">HTH CENPB-type domain-containing protein</fullName>
    </recommendedName>
</protein>
<proteinExistence type="predicted"/>
<dbReference type="Pfam" id="PF03184">
    <property type="entry name" value="DDE_1"/>
    <property type="match status" value="1"/>
</dbReference>
<dbReference type="SMART" id="SM00674">
    <property type="entry name" value="CENPB"/>
    <property type="match status" value="1"/>
</dbReference>
<dbReference type="Gene3D" id="1.10.10.60">
    <property type="entry name" value="Homeodomain-like"/>
    <property type="match status" value="2"/>
</dbReference>
<evidence type="ECO:0000259" key="2">
    <source>
        <dbReference type="PROSITE" id="PS51253"/>
    </source>
</evidence>
<dbReference type="EMBL" id="CAJNOT010004552">
    <property type="protein sequence ID" value="CAF1436492.1"/>
    <property type="molecule type" value="Genomic_DNA"/>
</dbReference>
<dbReference type="Pfam" id="PF03221">
    <property type="entry name" value="HTH_Tnp_Tc5"/>
    <property type="match status" value="1"/>
</dbReference>
<dbReference type="AlphaFoldDB" id="A0A815NPC2"/>